<dbReference type="PROSITE" id="PS50181">
    <property type="entry name" value="FBOX"/>
    <property type="match status" value="1"/>
</dbReference>
<sequence length="282" mass="32494">MKPHILRQKVARLNNGKKKALKTKQRPQVNQKEARQVDLEVPEEQIALSERPEAEGPEIQTSWPKLSTWNKNHIRNMRESRLLQIPEELLVNIMRKAPPHELFMLRQTCFTFFRLFQDVAFKAAHVVREIQGRDVVCDNCRRRYPPLQFSDKYGKCILHHQGEIGLCRHRSVLMRDVEHRWKSLRSAEHHTKLMFVKCEECVKLCHAAIPAAASGHKPTIPPSISTFSSTCSFTIEWNLPIFPLDTEEDCSARTSSSVDSWSALIRGYAAASGWTFAWEAVV</sequence>
<name>A0A9W4RU48_9PEZI</name>
<evidence type="ECO:0000313" key="4">
    <source>
        <dbReference type="Proteomes" id="UP001152533"/>
    </source>
</evidence>
<feature type="compositionally biased region" description="Basic residues" evidence="1">
    <location>
        <begin position="1"/>
        <end position="25"/>
    </location>
</feature>
<gene>
    <name evidence="3" type="ORF">CGXH109_LOCUS68579</name>
</gene>
<dbReference type="SUPFAM" id="SSF81383">
    <property type="entry name" value="F-box domain"/>
    <property type="match status" value="1"/>
</dbReference>
<comment type="caution">
    <text evidence="3">The sequence shown here is derived from an EMBL/GenBank/DDBJ whole genome shotgun (WGS) entry which is preliminary data.</text>
</comment>
<keyword evidence="4" id="KW-1185">Reference proteome</keyword>
<organism evidence="3 4">
    <name type="scientific">Colletotrichum noveboracense</name>
    <dbReference type="NCBI Taxonomy" id="2664923"/>
    <lineage>
        <taxon>Eukaryota</taxon>
        <taxon>Fungi</taxon>
        <taxon>Dikarya</taxon>
        <taxon>Ascomycota</taxon>
        <taxon>Pezizomycotina</taxon>
        <taxon>Sordariomycetes</taxon>
        <taxon>Hypocreomycetidae</taxon>
        <taxon>Glomerellales</taxon>
        <taxon>Glomerellaceae</taxon>
        <taxon>Colletotrichum</taxon>
        <taxon>Colletotrichum gloeosporioides species complex</taxon>
    </lineage>
</organism>
<dbReference type="AlphaFoldDB" id="A0A9W4RU48"/>
<evidence type="ECO:0000313" key="3">
    <source>
        <dbReference type="EMBL" id="CAI0647747.1"/>
    </source>
</evidence>
<feature type="region of interest" description="Disordered" evidence="1">
    <location>
        <begin position="1"/>
        <end position="36"/>
    </location>
</feature>
<dbReference type="Proteomes" id="UP001152533">
    <property type="component" value="Unassembled WGS sequence"/>
</dbReference>
<evidence type="ECO:0000256" key="1">
    <source>
        <dbReference type="SAM" id="MobiDB-lite"/>
    </source>
</evidence>
<evidence type="ECO:0000259" key="2">
    <source>
        <dbReference type="PROSITE" id="PS50181"/>
    </source>
</evidence>
<dbReference type="Pfam" id="PF00646">
    <property type="entry name" value="F-box"/>
    <property type="match status" value="1"/>
</dbReference>
<dbReference type="EMBL" id="CAMGZC010000467">
    <property type="protein sequence ID" value="CAI0647747.1"/>
    <property type="molecule type" value="Genomic_DNA"/>
</dbReference>
<dbReference type="InterPro" id="IPR036047">
    <property type="entry name" value="F-box-like_dom_sf"/>
</dbReference>
<protein>
    <recommendedName>
        <fullName evidence="2">F-box domain-containing protein</fullName>
    </recommendedName>
</protein>
<feature type="domain" description="F-box" evidence="2">
    <location>
        <begin position="79"/>
        <end position="130"/>
    </location>
</feature>
<dbReference type="InterPro" id="IPR001810">
    <property type="entry name" value="F-box_dom"/>
</dbReference>
<accession>A0A9W4RU48</accession>
<reference evidence="3" key="1">
    <citation type="submission" date="2022-08" db="EMBL/GenBank/DDBJ databases">
        <authorList>
            <person name="Giroux E."/>
            <person name="Giroux E."/>
        </authorList>
    </citation>
    <scope>NUCLEOTIDE SEQUENCE</scope>
    <source>
        <strain evidence="3">H1091258</strain>
    </source>
</reference>
<proteinExistence type="predicted"/>